<organism evidence="1 2">
    <name type="scientific">Lentibacillus populi</name>
    <dbReference type="NCBI Taxonomy" id="1827502"/>
    <lineage>
        <taxon>Bacteria</taxon>
        <taxon>Bacillati</taxon>
        <taxon>Bacillota</taxon>
        <taxon>Bacilli</taxon>
        <taxon>Bacillales</taxon>
        <taxon>Bacillaceae</taxon>
        <taxon>Lentibacillus</taxon>
    </lineage>
</organism>
<dbReference type="EMBL" id="BMJD01000004">
    <property type="protein sequence ID" value="GGB34087.1"/>
    <property type="molecule type" value="Genomic_DNA"/>
</dbReference>
<proteinExistence type="predicted"/>
<evidence type="ECO:0000313" key="1">
    <source>
        <dbReference type="EMBL" id="GGB34087.1"/>
    </source>
</evidence>
<protein>
    <recommendedName>
        <fullName evidence="3">Alpha/beta hydrolase</fullName>
    </recommendedName>
</protein>
<evidence type="ECO:0000313" key="2">
    <source>
        <dbReference type="Proteomes" id="UP000621492"/>
    </source>
</evidence>
<reference evidence="1" key="1">
    <citation type="journal article" date="2014" name="Int. J. Syst. Evol. Microbiol.">
        <title>Complete genome sequence of Corynebacterium casei LMG S-19264T (=DSM 44701T), isolated from a smear-ripened cheese.</title>
        <authorList>
            <consortium name="US DOE Joint Genome Institute (JGI-PGF)"/>
            <person name="Walter F."/>
            <person name="Albersmeier A."/>
            <person name="Kalinowski J."/>
            <person name="Ruckert C."/>
        </authorList>
    </citation>
    <scope>NUCLEOTIDE SEQUENCE</scope>
    <source>
        <strain evidence="1">CGMCC 1.15454</strain>
    </source>
</reference>
<sequence length="165" mass="19552">MNFFLKQPSNKMTKGLKKKFRQLPFYFENRGYNRIRGKYLNKYGGGMTHKQYSNIRTMAQTLSCGSYKLQERINILLGSTYSYLSLAREMATSDLVELAPKFEIPVYIIHGIHDYQTTHTQAKRYFEAIEAPMKKMYTFSHSAHSPYIEEQERFYEIIEKDILRC</sequence>
<accession>A0A9W5TVI5</accession>
<dbReference type="InterPro" id="IPR029058">
    <property type="entry name" value="AB_hydrolase_fold"/>
</dbReference>
<keyword evidence="2" id="KW-1185">Reference proteome</keyword>
<reference evidence="1" key="2">
    <citation type="submission" date="2020-09" db="EMBL/GenBank/DDBJ databases">
        <authorList>
            <person name="Sun Q."/>
            <person name="Zhou Y."/>
        </authorList>
    </citation>
    <scope>NUCLEOTIDE SEQUENCE</scope>
    <source>
        <strain evidence="1">CGMCC 1.15454</strain>
    </source>
</reference>
<dbReference type="AlphaFoldDB" id="A0A9W5TVI5"/>
<gene>
    <name evidence="1" type="ORF">GCM10011409_09400</name>
</gene>
<name>A0A9W5TVI5_9BACI</name>
<dbReference type="Proteomes" id="UP000621492">
    <property type="component" value="Unassembled WGS sequence"/>
</dbReference>
<dbReference type="SUPFAM" id="SSF53474">
    <property type="entry name" value="alpha/beta-Hydrolases"/>
    <property type="match status" value="1"/>
</dbReference>
<comment type="caution">
    <text evidence="1">The sequence shown here is derived from an EMBL/GenBank/DDBJ whole genome shotgun (WGS) entry which is preliminary data.</text>
</comment>
<evidence type="ECO:0008006" key="3">
    <source>
        <dbReference type="Google" id="ProtNLM"/>
    </source>
</evidence>
<dbReference type="Gene3D" id="3.40.50.1820">
    <property type="entry name" value="alpha/beta hydrolase"/>
    <property type="match status" value="1"/>
</dbReference>
<dbReference type="RefSeq" id="WP_230856026.1">
    <property type="nucleotide sequence ID" value="NZ_BMJD01000004.1"/>
</dbReference>